<dbReference type="InterPro" id="IPR000182">
    <property type="entry name" value="GNAT_dom"/>
</dbReference>
<keyword evidence="2" id="KW-0012">Acyltransferase</keyword>
<proteinExistence type="predicted"/>
<dbReference type="EMBL" id="AP023322">
    <property type="protein sequence ID" value="BCI62408.1"/>
    <property type="molecule type" value="Genomic_DNA"/>
</dbReference>
<accession>A0A7G1HW48</accession>
<evidence type="ECO:0000313" key="4">
    <source>
        <dbReference type="EMBL" id="BCI62408.1"/>
    </source>
</evidence>
<dbReference type="RefSeq" id="WP_021931234.1">
    <property type="nucleotide sequence ID" value="NZ_AP023322.1"/>
</dbReference>
<keyword evidence="5" id="KW-1185">Reference proteome</keyword>
<dbReference type="SUPFAM" id="SSF55729">
    <property type="entry name" value="Acyl-CoA N-acyltransferases (Nat)"/>
    <property type="match status" value="1"/>
</dbReference>
<evidence type="ECO:0000256" key="1">
    <source>
        <dbReference type="ARBA" id="ARBA00022679"/>
    </source>
</evidence>
<dbReference type="NCBIfam" id="NF007853">
    <property type="entry name" value="PRK10562.1"/>
    <property type="match status" value="1"/>
</dbReference>
<protein>
    <submittedName>
        <fullName evidence="4">Acetyltransferase</fullName>
    </submittedName>
</protein>
<dbReference type="PROSITE" id="PS51186">
    <property type="entry name" value="GNAT"/>
    <property type="match status" value="1"/>
</dbReference>
<feature type="domain" description="N-acetyltransferase" evidence="3">
    <location>
        <begin position="1"/>
        <end position="143"/>
    </location>
</feature>
<dbReference type="PANTHER" id="PTHR43800">
    <property type="entry name" value="PEPTIDYL-LYSINE N-ACETYLTRANSFERASE YJAB"/>
    <property type="match status" value="1"/>
</dbReference>
<gene>
    <name evidence="4" type="ORF">Cop2CBH44_07610</name>
</gene>
<dbReference type="Proteomes" id="UP000594042">
    <property type="component" value="Chromosome"/>
</dbReference>
<evidence type="ECO:0000256" key="2">
    <source>
        <dbReference type="ARBA" id="ARBA00023315"/>
    </source>
</evidence>
<dbReference type="AlphaFoldDB" id="A0A7G1HW48"/>
<reference evidence="5" key="1">
    <citation type="submission" date="2020-07" db="EMBL/GenBank/DDBJ databases">
        <title>Complete genome sequencing of Coprobacter sp. strain 2CBH44.</title>
        <authorList>
            <person name="Sakamoto M."/>
            <person name="Murakami T."/>
            <person name="Mori H."/>
        </authorList>
    </citation>
    <scope>NUCLEOTIDE SEQUENCE [LARGE SCALE GENOMIC DNA]</scope>
    <source>
        <strain evidence="5">2CBH44</strain>
    </source>
</reference>
<name>A0A7G1HW48_9BACT</name>
<dbReference type="GO" id="GO:0016747">
    <property type="term" value="F:acyltransferase activity, transferring groups other than amino-acyl groups"/>
    <property type="evidence" value="ECO:0007669"/>
    <property type="project" value="InterPro"/>
</dbReference>
<organism evidence="4 5">
    <name type="scientific">Coprobacter secundus subsp. similis</name>
    <dbReference type="NCBI Taxonomy" id="2751153"/>
    <lineage>
        <taxon>Bacteria</taxon>
        <taxon>Pseudomonadati</taxon>
        <taxon>Bacteroidota</taxon>
        <taxon>Bacteroidia</taxon>
        <taxon>Bacteroidales</taxon>
        <taxon>Barnesiellaceae</taxon>
        <taxon>Coprobacter</taxon>
    </lineage>
</organism>
<sequence>MIRSAKKREYSTLSQLWLRVSIHAHHFIPTKYWTDNVHDMEILYLPQADNWIYTKKNKIYGFISICDGYIAALFVDIPYQRHGIGKALLDFVKDKYTVNLTLNVYKENLQAIYFYRKNGFIIKEETTDIQTRHQEYIMMQYCNNNRR</sequence>
<evidence type="ECO:0000259" key="3">
    <source>
        <dbReference type="PROSITE" id="PS51186"/>
    </source>
</evidence>
<dbReference type="KEGG" id="copr:Cop2CBH44_07610"/>
<dbReference type="Gene3D" id="3.40.630.30">
    <property type="match status" value="1"/>
</dbReference>
<evidence type="ECO:0000313" key="5">
    <source>
        <dbReference type="Proteomes" id="UP000594042"/>
    </source>
</evidence>
<dbReference type="CDD" id="cd04301">
    <property type="entry name" value="NAT_SF"/>
    <property type="match status" value="1"/>
</dbReference>
<dbReference type="PANTHER" id="PTHR43800:SF1">
    <property type="entry name" value="PEPTIDYL-LYSINE N-ACETYLTRANSFERASE YJAB"/>
    <property type="match status" value="1"/>
</dbReference>
<keyword evidence="1 4" id="KW-0808">Transferase</keyword>
<dbReference type="Pfam" id="PF13673">
    <property type="entry name" value="Acetyltransf_10"/>
    <property type="match status" value="1"/>
</dbReference>
<dbReference type="InterPro" id="IPR016181">
    <property type="entry name" value="Acyl_CoA_acyltransferase"/>
</dbReference>